<proteinExistence type="predicted"/>
<organism evidence="4">
    <name type="scientific">Haemonchus placei</name>
    <name type="common">Barber's pole worm</name>
    <dbReference type="NCBI Taxonomy" id="6290"/>
    <lineage>
        <taxon>Eukaryota</taxon>
        <taxon>Metazoa</taxon>
        <taxon>Ecdysozoa</taxon>
        <taxon>Nematoda</taxon>
        <taxon>Chromadorea</taxon>
        <taxon>Rhabditida</taxon>
        <taxon>Rhabditina</taxon>
        <taxon>Rhabditomorpha</taxon>
        <taxon>Strongyloidea</taxon>
        <taxon>Trichostrongylidae</taxon>
        <taxon>Haemonchus</taxon>
    </lineage>
</organism>
<accession>A0A0N4W5D0</accession>
<protein>
    <submittedName>
        <fullName evidence="4">Transposase</fullName>
    </submittedName>
</protein>
<gene>
    <name evidence="2" type="ORF">HPLM_LOCUS5148</name>
</gene>
<sequence length="112" mass="13495">MTKPGRRKLDKQTWLWTDHVRDKFCEKKQYHAFLIEKTVDNCQRYQKAKKEAKKAVASEKAAHYADLNRKHESRDSERYIYRLAKTCNCQTEDIEKLFGINDENSHFLTDRR</sequence>
<dbReference type="OMA" id="RKHESRD"/>
<evidence type="ECO:0000313" key="4">
    <source>
        <dbReference type="WBParaSite" id="HPLM_0000515601-mRNA-1"/>
    </source>
</evidence>
<name>A0A0N4W5D0_HAEPC</name>
<reference evidence="4" key="1">
    <citation type="submission" date="2017-02" db="UniProtKB">
        <authorList>
            <consortium name="WormBaseParasite"/>
        </authorList>
    </citation>
    <scope>IDENTIFICATION</scope>
</reference>
<dbReference type="AlphaFoldDB" id="A0A0N4W5D0"/>
<dbReference type="OrthoDB" id="5865456at2759"/>
<dbReference type="WBParaSite" id="HPLM_0000515601-mRNA-1">
    <property type="protein sequence ID" value="HPLM_0000515601-mRNA-1"/>
    <property type="gene ID" value="HPLM_0000515601"/>
</dbReference>
<evidence type="ECO:0000313" key="2">
    <source>
        <dbReference type="EMBL" id="VDO25027.1"/>
    </source>
</evidence>
<evidence type="ECO:0000313" key="3">
    <source>
        <dbReference type="Proteomes" id="UP000268014"/>
    </source>
</evidence>
<reference evidence="2 3" key="2">
    <citation type="submission" date="2018-11" db="EMBL/GenBank/DDBJ databases">
        <authorList>
            <consortium name="Pathogen Informatics"/>
        </authorList>
    </citation>
    <scope>NUCLEOTIDE SEQUENCE [LARGE SCALE GENOMIC DNA]</scope>
    <source>
        <strain evidence="2 3">MHpl1</strain>
    </source>
</reference>
<evidence type="ECO:0000256" key="1">
    <source>
        <dbReference type="SAM" id="Coils"/>
    </source>
</evidence>
<keyword evidence="1" id="KW-0175">Coiled coil</keyword>
<feature type="coiled-coil region" evidence="1">
    <location>
        <begin position="35"/>
        <end position="62"/>
    </location>
</feature>
<keyword evidence="3" id="KW-1185">Reference proteome</keyword>
<dbReference type="Proteomes" id="UP000268014">
    <property type="component" value="Unassembled WGS sequence"/>
</dbReference>
<dbReference type="EMBL" id="UZAF01016294">
    <property type="protein sequence ID" value="VDO25027.1"/>
    <property type="molecule type" value="Genomic_DNA"/>
</dbReference>